<evidence type="ECO:0000256" key="1">
    <source>
        <dbReference type="SAM" id="MobiDB-lite"/>
    </source>
</evidence>
<protein>
    <submittedName>
        <fullName evidence="3">Uncharacterized protein</fullName>
    </submittedName>
</protein>
<gene>
    <name evidence="3" type="ORF">NDU88_004412</name>
</gene>
<sequence length="227" mass="23675">MTLVMIAKYLPGGLFVHASCFKGAFLSSLFFLFPLHKTATRSGRGPHHKGPPLRAGPRSIPSRPPREQGPGAGAPAQPRLLRHQSPLSGSRGVPRSRGECGSSLRPSPRNKGRLCVPAAQVGRPHFPRPGSASLRDAARAEPGATSDESGHPRSRAPEQGHQHSLTCSGVSVPFPAAGSFHKRVGNAAPASVPAPAAKGSTTSRQRRQAGLALHSPGRPLLGSQTVP</sequence>
<dbReference type="AlphaFoldDB" id="A0AAV7UF62"/>
<dbReference type="EMBL" id="JANPWB010000005">
    <property type="protein sequence ID" value="KAJ1187638.1"/>
    <property type="molecule type" value="Genomic_DNA"/>
</dbReference>
<keyword evidence="2" id="KW-0812">Transmembrane</keyword>
<keyword evidence="2" id="KW-0472">Membrane</keyword>
<dbReference type="Proteomes" id="UP001066276">
    <property type="component" value="Chromosome 3_1"/>
</dbReference>
<organism evidence="3 4">
    <name type="scientific">Pleurodeles waltl</name>
    <name type="common">Iberian ribbed newt</name>
    <dbReference type="NCBI Taxonomy" id="8319"/>
    <lineage>
        <taxon>Eukaryota</taxon>
        <taxon>Metazoa</taxon>
        <taxon>Chordata</taxon>
        <taxon>Craniata</taxon>
        <taxon>Vertebrata</taxon>
        <taxon>Euteleostomi</taxon>
        <taxon>Amphibia</taxon>
        <taxon>Batrachia</taxon>
        <taxon>Caudata</taxon>
        <taxon>Salamandroidea</taxon>
        <taxon>Salamandridae</taxon>
        <taxon>Pleurodelinae</taxon>
        <taxon>Pleurodeles</taxon>
    </lineage>
</organism>
<proteinExistence type="predicted"/>
<feature type="transmembrane region" description="Helical" evidence="2">
    <location>
        <begin position="12"/>
        <end position="35"/>
    </location>
</feature>
<name>A0AAV7UF62_PLEWA</name>
<feature type="compositionally biased region" description="Basic and acidic residues" evidence="1">
    <location>
        <begin position="148"/>
        <end position="161"/>
    </location>
</feature>
<feature type="region of interest" description="Disordered" evidence="1">
    <location>
        <begin position="40"/>
        <end position="227"/>
    </location>
</feature>
<evidence type="ECO:0000313" key="4">
    <source>
        <dbReference type="Proteomes" id="UP001066276"/>
    </source>
</evidence>
<keyword evidence="4" id="KW-1185">Reference proteome</keyword>
<reference evidence="3" key="1">
    <citation type="journal article" date="2022" name="bioRxiv">
        <title>Sequencing and chromosome-scale assembly of the giantPleurodeles waltlgenome.</title>
        <authorList>
            <person name="Brown T."/>
            <person name="Elewa A."/>
            <person name="Iarovenko S."/>
            <person name="Subramanian E."/>
            <person name="Araus A.J."/>
            <person name="Petzold A."/>
            <person name="Susuki M."/>
            <person name="Suzuki K.-i.T."/>
            <person name="Hayashi T."/>
            <person name="Toyoda A."/>
            <person name="Oliveira C."/>
            <person name="Osipova E."/>
            <person name="Leigh N.D."/>
            <person name="Simon A."/>
            <person name="Yun M.H."/>
        </authorList>
    </citation>
    <scope>NUCLEOTIDE SEQUENCE</scope>
    <source>
        <strain evidence="3">20211129_DDA</strain>
        <tissue evidence="3">Liver</tissue>
    </source>
</reference>
<evidence type="ECO:0000313" key="3">
    <source>
        <dbReference type="EMBL" id="KAJ1187638.1"/>
    </source>
</evidence>
<feature type="compositionally biased region" description="Low complexity" evidence="1">
    <location>
        <begin position="187"/>
        <end position="197"/>
    </location>
</feature>
<keyword evidence="2" id="KW-1133">Transmembrane helix</keyword>
<accession>A0AAV7UF62</accession>
<comment type="caution">
    <text evidence="3">The sequence shown here is derived from an EMBL/GenBank/DDBJ whole genome shotgun (WGS) entry which is preliminary data.</text>
</comment>
<evidence type="ECO:0000256" key="2">
    <source>
        <dbReference type="SAM" id="Phobius"/>
    </source>
</evidence>